<dbReference type="Pfam" id="PF02687">
    <property type="entry name" value="FtsX"/>
    <property type="match status" value="1"/>
</dbReference>
<evidence type="ECO:0000256" key="2">
    <source>
        <dbReference type="ARBA" id="ARBA00022475"/>
    </source>
</evidence>
<evidence type="ECO:0000259" key="9">
    <source>
        <dbReference type="Pfam" id="PF12704"/>
    </source>
</evidence>
<dbReference type="GeneID" id="65098597"/>
<protein>
    <submittedName>
        <fullName evidence="10">ABC transporter permease</fullName>
    </submittedName>
</protein>
<comment type="subcellular location">
    <subcellularLocation>
        <location evidence="1">Cell membrane</location>
        <topology evidence="1">Multi-pass membrane protein</topology>
    </subcellularLocation>
</comment>
<name>A0A8E7B1H9_9EURY</name>
<evidence type="ECO:0000256" key="5">
    <source>
        <dbReference type="ARBA" id="ARBA00023136"/>
    </source>
</evidence>
<dbReference type="EMBL" id="CP075546">
    <property type="protein sequence ID" value="QVV88682.1"/>
    <property type="molecule type" value="Genomic_DNA"/>
</dbReference>
<reference evidence="10 11" key="1">
    <citation type="submission" date="2021-05" db="EMBL/GenBank/DDBJ databases">
        <title>A novel Methanospirillum isolate from a pyrite-forming mixed culture.</title>
        <authorList>
            <person name="Bunk B."/>
            <person name="Sproer C."/>
            <person name="Spring S."/>
            <person name="Pester M."/>
        </authorList>
    </citation>
    <scope>NUCLEOTIDE SEQUENCE [LARGE SCALE GENOMIC DNA]</scope>
    <source>
        <strain evidence="10 11">J.3.6.1-F.2.7.3</strain>
    </source>
</reference>
<dbReference type="AlphaFoldDB" id="A0A8E7B1H9"/>
<evidence type="ECO:0000313" key="11">
    <source>
        <dbReference type="Proteomes" id="UP000680656"/>
    </source>
</evidence>
<dbReference type="Proteomes" id="UP000680656">
    <property type="component" value="Chromosome"/>
</dbReference>
<keyword evidence="11" id="KW-1185">Reference proteome</keyword>
<accession>A0A8E7B1H9</accession>
<dbReference type="KEGG" id="mrtj:KHC33_15395"/>
<feature type="domain" description="MacB-like periplasmic core" evidence="9">
    <location>
        <begin position="18"/>
        <end position="229"/>
    </location>
</feature>
<gene>
    <name evidence="10" type="ORF">KHC33_15395</name>
</gene>
<evidence type="ECO:0000256" key="6">
    <source>
        <dbReference type="ARBA" id="ARBA00038076"/>
    </source>
</evidence>
<evidence type="ECO:0000256" key="1">
    <source>
        <dbReference type="ARBA" id="ARBA00004651"/>
    </source>
</evidence>
<feature type="transmembrane region" description="Helical" evidence="7">
    <location>
        <begin position="299"/>
        <end position="329"/>
    </location>
</feature>
<feature type="domain" description="ABC3 transporter permease C-terminal" evidence="8">
    <location>
        <begin position="258"/>
        <end position="380"/>
    </location>
</feature>
<dbReference type="GO" id="GO:0005886">
    <property type="term" value="C:plasma membrane"/>
    <property type="evidence" value="ECO:0007669"/>
    <property type="project" value="UniProtKB-SubCell"/>
</dbReference>
<evidence type="ECO:0000256" key="4">
    <source>
        <dbReference type="ARBA" id="ARBA00022989"/>
    </source>
</evidence>
<proteinExistence type="inferred from homology"/>
<dbReference type="GO" id="GO:0022857">
    <property type="term" value="F:transmembrane transporter activity"/>
    <property type="evidence" value="ECO:0007669"/>
    <property type="project" value="TreeGrafter"/>
</dbReference>
<dbReference type="InterPro" id="IPR003838">
    <property type="entry name" value="ABC3_permease_C"/>
</dbReference>
<dbReference type="PANTHER" id="PTHR30572:SF4">
    <property type="entry name" value="ABC TRANSPORTER PERMEASE YTRF"/>
    <property type="match status" value="1"/>
</dbReference>
<evidence type="ECO:0000259" key="8">
    <source>
        <dbReference type="Pfam" id="PF02687"/>
    </source>
</evidence>
<keyword evidence="3 7" id="KW-0812">Transmembrane</keyword>
<organism evidence="10 11">
    <name type="scientific">Methanospirillum purgamenti</name>
    <dbReference type="NCBI Taxonomy" id="2834276"/>
    <lineage>
        <taxon>Archaea</taxon>
        <taxon>Methanobacteriati</taxon>
        <taxon>Methanobacteriota</taxon>
        <taxon>Stenosarchaea group</taxon>
        <taxon>Methanomicrobia</taxon>
        <taxon>Methanomicrobiales</taxon>
        <taxon>Methanospirillaceae</taxon>
        <taxon>Methanospirillum</taxon>
    </lineage>
</organism>
<dbReference type="InterPro" id="IPR025857">
    <property type="entry name" value="MacB_PCD"/>
</dbReference>
<feature type="transmembrane region" description="Helical" evidence="7">
    <location>
        <begin position="20"/>
        <end position="42"/>
    </location>
</feature>
<comment type="similarity">
    <text evidence="6">Belongs to the ABC-4 integral membrane protein family.</text>
</comment>
<evidence type="ECO:0000256" key="7">
    <source>
        <dbReference type="SAM" id="Phobius"/>
    </source>
</evidence>
<dbReference type="PANTHER" id="PTHR30572">
    <property type="entry name" value="MEMBRANE COMPONENT OF TRANSPORTER-RELATED"/>
    <property type="match status" value="1"/>
</dbReference>
<dbReference type="RefSeq" id="WP_214419489.1">
    <property type="nucleotide sequence ID" value="NZ_CP075546.1"/>
</dbReference>
<keyword evidence="4 7" id="KW-1133">Transmembrane helix</keyword>
<feature type="transmembrane region" description="Helical" evidence="7">
    <location>
        <begin position="255"/>
        <end position="279"/>
    </location>
</feature>
<sequence length="389" mass="42358">MNLFIFALRNLQRRRIRTILTMAGIALAVAVLFSLLAFQAGYEQELMKDVDSLGIHMLAVPKGCPYEAASLIMHGGVIPKYLNESDLLLVKNTEGVSLATPMLLHQFMVNGSPHILYGIVGSEMRSIRPYWKIEGRFFEDSEQKVMVVGKGLAEKEELKVGQMLPFGPKKEPFEIIGILDASGGQEDEFHFVPLDEAQRVFRKEGQLTTIAVLADDIGSSGMVADRIEEIPDMQVVTMTQITGTILNIVGSARTLLLSMIVVTLVITAFGITNTLLMSVHERTKEFGMLKAIGARSHDIIRLVILETLVVTFLGGVAGVLLALLGGGIIESFIRKNVPYAPSGSLIAADPVMALLCIGLSVILGLVCSMYPAIRSARQSPMEAMRSEIS</sequence>
<dbReference type="InterPro" id="IPR050250">
    <property type="entry name" value="Macrolide_Exporter_MacB"/>
</dbReference>
<evidence type="ECO:0000313" key="10">
    <source>
        <dbReference type="EMBL" id="QVV88682.1"/>
    </source>
</evidence>
<evidence type="ECO:0000256" key="3">
    <source>
        <dbReference type="ARBA" id="ARBA00022692"/>
    </source>
</evidence>
<keyword evidence="2" id="KW-1003">Cell membrane</keyword>
<keyword evidence="5 7" id="KW-0472">Membrane</keyword>
<feature type="transmembrane region" description="Helical" evidence="7">
    <location>
        <begin position="351"/>
        <end position="373"/>
    </location>
</feature>
<dbReference type="Pfam" id="PF12704">
    <property type="entry name" value="MacB_PCD"/>
    <property type="match status" value="1"/>
</dbReference>